<evidence type="ECO:0000313" key="2">
    <source>
        <dbReference type="EMBL" id="SDN00414.1"/>
    </source>
</evidence>
<dbReference type="EMBL" id="FNHZ01000004">
    <property type="protein sequence ID" value="SDN00414.1"/>
    <property type="molecule type" value="Genomic_DNA"/>
</dbReference>
<keyword evidence="1" id="KW-0812">Transmembrane</keyword>
<keyword evidence="1" id="KW-1133">Transmembrane helix</keyword>
<proteinExistence type="predicted"/>
<dbReference type="RefSeq" id="WP_074521721.1">
    <property type="nucleotide sequence ID" value="NZ_FNHZ01000004.1"/>
</dbReference>
<dbReference type="AlphaFoldDB" id="A0A1G9XUF2"/>
<feature type="transmembrane region" description="Helical" evidence="1">
    <location>
        <begin position="12"/>
        <end position="33"/>
    </location>
</feature>
<keyword evidence="1" id="KW-0472">Membrane</keyword>
<gene>
    <name evidence="2" type="ORF">SAMN05216544_1646</name>
</gene>
<evidence type="ECO:0000256" key="1">
    <source>
        <dbReference type="SAM" id="Phobius"/>
    </source>
</evidence>
<dbReference type="OrthoDB" id="1778891at2"/>
<protein>
    <recommendedName>
        <fullName evidence="4">ATP synthase I chain</fullName>
    </recommendedName>
</protein>
<sequence length="128" mass="14160">MLERIKQVNESLPGMILVEGLYFVIGAIIILIAVPDNKGYCVSGLSFGVLYAIFSSIHMSFVIRKVVYGNEQGSKSYILGYLIRLLVMIAIFLLLFLLHAGNPVCAIIGMFSMKVAAYIEPFTHKLLS</sequence>
<keyword evidence="3" id="KW-1185">Reference proteome</keyword>
<evidence type="ECO:0000313" key="3">
    <source>
        <dbReference type="Proteomes" id="UP000187651"/>
    </source>
</evidence>
<dbReference type="Proteomes" id="UP000187651">
    <property type="component" value="Unassembled WGS sequence"/>
</dbReference>
<accession>A0A1G9XUF2</accession>
<feature type="transmembrane region" description="Helical" evidence="1">
    <location>
        <begin position="79"/>
        <end position="98"/>
    </location>
</feature>
<reference evidence="3" key="1">
    <citation type="submission" date="2016-10" db="EMBL/GenBank/DDBJ databases">
        <authorList>
            <person name="Varghese N."/>
            <person name="Submissions S."/>
        </authorList>
    </citation>
    <scope>NUCLEOTIDE SEQUENCE [LARGE SCALE GENOMIC DNA]</scope>
    <source>
        <strain evidence="3">M83</strain>
    </source>
</reference>
<feature type="transmembrane region" description="Helical" evidence="1">
    <location>
        <begin position="45"/>
        <end position="67"/>
    </location>
</feature>
<organism evidence="2 3">
    <name type="scientific">Lachnospira pectinoschiza</name>
    <dbReference type="NCBI Taxonomy" id="28052"/>
    <lineage>
        <taxon>Bacteria</taxon>
        <taxon>Bacillati</taxon>
        <taxon>Bacillota</taxon>
        <taxon>Clostridia</taxon>
        <taxon>Lachnospirales</taxon>
        <taxon>Lachnospiraceae</taxon>
        <taxon>Lachnospira</taxon>
    </lineage>
</organism>
<evidence type="ECO:0008006" key="4">
    <source>
        <dbReference type="Google" id="ProtNLM"/>
    </source>
</evidence>
<name>A0A1G9XUF2_9FIRM</name>